<comment type="caution">
    <text evidence="1">The sequence shown here is derived from an EMBL/GenBank/DDBJ whole genome shotgun (WGS) entry which is preliminary data.</text>
</comment>
<evidence type="ECO:0000313" key="1">
    <source>
        <dbReference type="EMBL" id="KLE31933.1"/>
    </source>
</evidence>
<reference evidence="1 2" key="1">
    <citation type="submission" date="2015-04" db="EMBL/GenBank/DDBJ databases">
        <title>The draft genome sequence of Erythrobacr gangjinensis K7-2.</title>
        <authorList>
            <person name="Zhuang L."/>
            <person name="Liu Y."/>
            <person name="Shao Z."/>
        </authorList>
    </citation>
    <scope>NUCLEOTIDE SEQUENCE [LARGE SCALE GENOMIC DNA]</scope>
    <source>
        <strain evidence="1 2">K7-2</strain>
    </source>
</reference>
<dbReference type="PATRIC" id="fig|502682.8.peg.2203"/>
<protein>
    <submittedName>
        <fullName evidence="1">Uncharacterized protein</fullName>
    </submittedName>
</protein>
<dbReference type="Proteomes" id="UP000053070">
    <property type="component" value="Unassembled WGS sequence"/>
</dbReference>
<dbReference type="RefSeq" id="WP_047007283.1">
    <property type="nucleotide sequence ID" value="NZ_CP018097.1"/>
</dbReference>
<dbReference type="OrthoDB" id="7410599at2"/>
<dbReference type="KEGG" id="egn:BMF35_a1165"/>
<name>A0A0G9MRI8_9SPHN</name>
<accession>A0A0G9MRI8</accession>
<keyword evidence="2" id="KW-1185">Reference proteome</keyword>
<organism evidence="1 2">
    <name type="scientific">Aurantiacibacter gangjinensis</name>
    <dbReference type="NCBI Taxonomy" id="502682"/>
    <lineage>
        <taxon>Bacteria</taxon>
        <taxon>Pseudomonadati</taxon>
        <taxon>Pseudomonadota</taxon>
        <taxon>Alphaproteobacteria</taxon>
        <taxon>Sphingomonadales</taxon>
        <taxon>Erythrobacteraceae</taxon>
        <taxon>Aurantiacibacter</taxon>
    </lineage>
</organism>
<proteinExistence type="predicted"/>
<dbReference type="EMBL" id="LBHC01000002">
    <property type="protein sequence ID" value="KLE31933.1"/>
    <property type="molecule type" value="Genomic_DNA"/>
</dbReference>
<dbReference type="AlphaFoldDB" id="A0A0G9MRI8"/>
<sequence>MKFTPWIVGAAICVPLAGAIAGASMDTDPIGTVTDVTASIPDHSNFAKADAAPKTQARLPDHYAMETPDGLVEVHELAMRGQDRDRWQAARAYEREIEAELARLEAGWNEDTSSYRTARRLDAQQPIIRRQDNIYDAAQRRIEAPHYAAMERADTGRYATGEAIKPLDTREPVTIAAATQVEPRTIDVEAELNRQR</sequence>
<gene>
    <name evidence="1" type="ORF">AAW01_10840</name>
</gene>
<evidence type="ECO:0000313" key="2">
    <source>
        <dbReference type="Proteomes" id="UP000053070"/>
    </source>
</evidence>
<dbReference type="STRING" id="502682.BMF35_a1165"/>